<dbReference type="CDD" id="cd04301">
    <property type="entry name" value="NAT_SF"/>
    <property type="match status" value="1"/>
</dbReference>
<dbReference type="SUPFAM" id="SSF55729">
    <property type="entry name" value="Acyl-CoA N-acyltransferases (Nat)"/>
    <property type="match status" value="1"/>
</dbReference>
<dbReference type="InterPro" id="IPR016181">
    <property type="entry name" value="Acyl_CoA_acyltransferase"/>
</dbReference>
<evidence type="ECO:0000313" key="2">
    <source>
        <dbReference type="EMBL" id="SPQ22708.1"/>
    </source>
</evidence>
<dbReference type="EMBL" id="OUUZ01000009">
    <property type="protein sequence ID" value="SPQ22708.1"/>
    <property type="molecule type" value="Genomic_DNA"/>
</dbReference>
<feature type="compositionally biased region" description="Basic and acidic residues" evidence="1">
    <location>
        <begin position="137"/>
        <end position="154"/>
    </location>
</feature>
<feature type="compositionally biased region" description="Polar residues" evidence="1">
    <location>
        <begin position="64"/>
        <end position="73"/>
    </location>
</feature>
<feature type="compositionally biased region" description="Polar residues" evidence="1">
    <location>
        <begin position="159"/>
        <end position="173"/>
    </location>
</feature>
<feature type="region of interest" description="Disordered" evidence="1">
    <location>
        <begin position="43"/>
        <end position="189"/>
    </location>
</feature>
<dbReference type="AlphaFoldDB" id="A0A3S4ATP7"/>
<protein>
    <submittedName>
        <fullName evidence="2">Dc696aa1-45df-41c8-939f-713f13ea50e2</fullName>
    </submittedName>
</protein>
<dbReference type="Proteomes" id="UP000289323">
    <property type="component" value="Unassembled WGS sequence"/>
</dbReference>
<gene>
    <name evidence="2" type="ORF">TT172_LOCUS5127</name>
</gene>
<reference evidence="2 3" key="1">
    <citation type="submission" date="2018-04" db="EMBL/GenBank/DDBJ databases">
        <authorList>
            <person name="Huttner S."/>
            <person name="Dainat J."/>
        </authorList>
    </citation>
    <scope>NUCLEOTIDE SEQUENCE [LARGE SCALE GENOMIC DNA]</scope>
</reference>
<evidence type="ECO:0000313" key="3">
    <source>
        <dbReference type="Proteomes" id="UP000289323"/>
    </source>
</evidence>
<feature type="compositionally biased region" description="Polar residues" evidence="1">
    <location>
        <begin position="180"/>
        <end position="189"/>
    </location>
</feature>
<sequence length="698" mass="78636">MTRHRGGNNNLSSAGISLVKRAQHRDSPNLKSKILAAICFRGAANDDSPPAKTALNFPRPLYQPTGSPSTVMKHSTKGGTKPPTKGGKKPPTNGGKKHPTNGGKKPPTNDSTEPPTNGGTGPQEAPARKPMPRPSSKGKDRSRDQMDSRSRDQMDSSQWTWTTNQPAPPSMTSRSRDQMDSSQWTRTANQPAPLSMTYWEAQRIAKGIIDPSSLPSSVSSFKVSETGLEVAEAKYAGNKSGGDIRLAIGLEHNIHKTGNNTWKKYNWADPHGRDNDEALRENWYLTPFIRAWMAEVPDNVLVSLNQDDPEYWRCDIDPSTGSFLPPIVCPDSMVNHWDNLPELEWRRQNWSSTLLIRRQMTSPYRNPAHARNIQRDNFRNQSHEEAAAILDEHLRNQSHEEAEAILDEHLIVKVHENEVETSEYNHYVPRIPCHLRPAEMGDAEAVRLIYNWEVEHGLQAPDSHPLSTEDVENIITTAQALGMPFIVAVRGSGRDLGLTKGNLSFSPFPQVEEYETSRRGEVIGFAYLSVWGAGLAGSGDSTGRATAKIHVFVHPDCRRSKVGFSLLDMLLTTVSDRFSSQSGYDFVDPANSPVYRADGRDSRPRQYFRLYLSYFVRHKHRTDGDEALERKQKAYDVDLRWVKKLLEERFNFTEIVRFEAARRSAKARKDLPVCWLDEVVFEHTCFFDPEDALTKPDY</sequence>
<feature type="compositionally biased region" description="Polar residues" evidence="1">
    <location>
        <begin position="108"/>
        <end position="117"/>
    </location>
</feature>
<name>A0A3S4ATP7_9PEZI</name>
<organism evidence="2 3">
    <name type="scientific">Thermothielavioides terrestris</name>
    <dbReference type="NCBI Taxonomy" id="2587410"/>
    <lineage>
        <taxon>Eukaryota</taxon>
        <taxon>Fungi</taxon>
        <taxon>Dikarya</taxon>
        <taxon>Ascomycota</taxon>
        <taxon>Pezizomycotina</taxon>
        <taxon>Sordariomycetes</taxon>
        <taxon>Sordariomycetidae</taxon>
        <taxon>Sordariales</taxon>
        <taxon>Chaetomiaceae</taxon>
        <taxon>Thermothielavioides</taxon>
    </lineage>
</organism>
<accession>A0A3S4ATP7</accession>
<evidence type="ECO:0000256" key="1">
    <source>
        <dbReference type="SAM" id="MobiDB-lite"/>
    </source>
</evidence>
<proteinExistence type="predicted"/>
<feature type="compositionally biased region" description="Low complexity" evidence="1">
    <location>
        <begin position="77"/>
        <end position="94"/>
    </location>
</feature>
<dbReference type="Gene3D" id="3.40.630.30">
    <property type="match status" value="1"/>
</dbReference>